<comment type="caution">
    <text evidence="8">The sequence shown here is derived from an EMBL/GenBank/DDBJ whole genome shotgun (WGS) entry which is preliminary data.</text>
</comment>
<dbReference type="InterPro" id="IPR027417">
    <property type="entry name" value="P-loop_NTPase"/>
</dbReference>
<evidence type="ECO:0000256" key="6">
    <source>
        <dbReference type="ARBA" id="ARBA00022777"/>
    </source>
</evidence>
<evidence type="ECO:0000256" key="3">
    <source>
        <dbReference type="ARBA" id="ARBA00012955"/>
    </source>
</evidence>
<comment type="catalytic activity">
    <reaction evidence="1">
        <text>AMP + ATP = 2 ADP</text>
        <dbReference type="Rhea" id="RHEA:12973"/>
        <dbReference type="ChEBI" id="CHEBI:30616"/>
        <dbReference type="ChEBI" id="CHEBI:456215"/>
        <dbReference type="ChEBI" id="CHEBI:456216"/>
        <dbReference type="EC" id="2.7.4.3"/>
    </reaction>
</comment>
<evidence type="ECO:0000313" key="8">
    <source>
        <dbReference type="EMBL" id="KAK9824179.1"/>
    </source>
</evidence>
<dbReference type="EMBL" id="JALJOR010000002">
    <property type="protein sequence ID" value="KAK9824179.1"/>
    <property type="molecule type" value="Genomic_DNA"/>
</dbReference>
<dbReference type="Gene3D" id="3.40.50.300">
    <property type="entry name" value="P-loop containing nucleotide triphosphate hydrolases"/>
    <property type="match status" value="1"/>
</dbReference>
<dbReference type="PRINTS" id="PR00094">
    <property type="entry name" value="ADENYLTKNASE"/>
</dbReference>
<dbReference type="GO" id="GO:0005524">
    <property type="term" value="F:ATP binding"/>
    <property type="evidence" value="ECO:0007669"/>
    <property type="project" value="InterPro"/>
</dbReference>
<sequence>MIAGAPAAGKGTQCAKIVDKFGLVHVSVGDLLRAEVERGTEAGKKAQQYMDQGDLVPNEVVVEMVKNRLSQGDVKEHGWLLDGYPRSASQAEAIEKEGIRPDLFILIDVPDEHLIERIVGRRLDPETGTIYHLKFKPPPQEVTDRLIQRSDDTEEKARNRLKTHNKNVDAVVSTYDDVLVSVDGTRSMDEVFESIDGLLTAMVEKHELATVGQ</sequence>
<comment type="similarity">
    <text evidence="2 7">Belongs to the adenylate kinase family.</text>
</comment>
<dbReference type="SUPFAM" id="SSF52540">
    <property type="entry name" value="P-loop containing nucleoside triphosphate hydrolases"/>
    <property type="match status" value="1"/>
</dbReference>
<keyword evidence="4 7" id="KW-0808">Transferase</keyword>
<dbReference type="Proteomes" id="UP001489004">
    <property type="component" value="Unassembled WGS sequence"/>
</dbReference>
<reference evidence="8 9" key="1">
    <citation type="journal article" date="2024" name="Nat. Commun.">
        <title>Phylogenomics reveals the evolutionary origins of lichenization in chlorophyte algae.</title>
        <authorList>
            <person name="Puginier C."/>
            <person name="Libourel C."/>
            <person name="Otte J."/>
            <person name="Skaloud P."/>
            <person name="Haon M."/>
            <person name="Grisel S."/>
            <person name="Petersen M."/>
            <person name="Berrin J.G."/>
            <person name="Delaux P.M."/>
            <person name="Dal Grande F."/>
            <person name="Keller J."/>
        </authorList>
    </citation>
    <scope>NUCLEOTIDE SEQUENCE [LARGE SCALE GENOMIC DNA]</scope>
    <source>
        <strain evidence="8 9">SAG 2043</strain>
    </source>
</reference>
<organism evidence="8 9">
    <name type="scientific">[Myrmecia] bisecta</name>
    <dbReference type="NCBI Taxonomy" id="41462"/>
    <lineage>
        <taxon>Eukaryota</taxon>
        <taxon>Viridiplantae</taxon>
        <taxon>Chlorophyta</taxon>
        <taxon>core chlorophytes</taxon>
        <taxon>Trebouxiophyceae</taxon>
        <taxon>Trebouxiales</taxon>
        <taxon>Trebouxiaceae</taxon>
        <taxon>Myrmecia</taxon>
    </lineage>
</organism>
<evidence type="ECO:0000256" key="5">
    <source>
        <dbReference type="ARBA" id="ARBA00022741"/>
    </source>
</evidence>
<proteinExistence type="inferred from homology"/>
<dbReference type="InterPro" id="IPR033690">
    <property type="entry name" value="Adenylat_kinase_CS"/>
</dbReference>
<evidence type="ECO:0000256" key="7">
    <source>
        <dbReference type="RuleBase" id="RU003330"/>
    </source>
</evidence>
<dbReference type="CDD" id="cd01428">
    <property type="entry name" value="ADK"/>
    <property type="match status" value="1"/>
</dbReference>
<gene>
    <name evidence="8" type="ORF">WJX72_008350</name>
</gene>
<dbReference type="AlphaFoldDB" id="A0AAW1QRU9"/>
<dbReference type="NCBIfam" id="TIGR01351">
    <property type="entry name" value="adk"/>
    <property type="match status" value="1"/>
</dbReference>
<evidence type="ECO:0000256" key="1">
    <source>
        <dbReference type="ARBA" id="ARBA00000582"/>
    </source>
</evidence>
<protein>
    <recommendedName>
        <fullName evidence="3">adenylate kinase</fullName>
        <ecNumber evidence="3">2.7.4.3</ecNumber>
    </recommendedName>
</protein>
<dbReference type="InterPro" id="IPR006259">
    <property type="entry name" value="Adenyl_kin_sub"/>
</dbReference>
<dbReference type="Pfam" id="PF00406">
    <property type="entry name" value="ADK"/>
    <property type="match status" value="1"/>
</dbReference>
<dbReference type="EC" id="2.7.4.3" evidence="3"/>
<dbReference type="PROSITE" id="PS00113">
    <property type="entry name" value="ADENYLATE_KINASE"/>
    <property type="match status" value="1"/>
</dbReference>
<dbReference type="GO" id="GO:0004017">
    <property type="term" value="F:AMP kinase activity"/>
    <property type="evidence" value="ECO:0007669"/>
    <property type="project" value="UniProtKB-EC"/>
</dbReference>
<evidence type="ECO:0000313" key="9">
    <source>
        <dbReference type="Proteomes" id="UP001489004"/>
    </source>
</evidence>
<dbReference type="HAMAP" id="MF_00235">
    <property type="entry name" value="Adenylate_kinase_Adk"/>
    <property type="match status" value="1"/>
</dbReference>
<keyword evidence="5" id="KW-0547">Nucleotide-binding</keyword>
<dbReference type="SUPFAM" id="SSF57774">
    <property type="entry name" value="Microbial and mitochondrial ADK, insert 'zinc finger' domain"/>
    <property type="match status" value="1"/>
</dbReference>
<accession>A0AAW1QRU9</accession>
<keyword evidence="9" id="KW-1185">Reference proteome</keyword>
<dbReference type="PANTHER" id="PTHR23359">
    <property type="entry name" value="NUCLEOTIDE KINASE"/>
    <property type="match status" value="1"/>
</dbReference>
<evidence type="ECO:0000256" key="2">
    <source>
        <dbReference type="ARBA" id="ARBA00007220"/>
    </source>
</evidence>
<name>A0AAW1QRU9_9CHLO</name>
<dbReference type="InterPro" id="IPR000850">
    <property type="entry name" value="Adenylat/UMP-CMP_kin"/>
</dbReference>
<dbReference type="InterPro" id="IPR036193">
    <property type="entry name" value="ADK_active_lid_dom_sf"/>
</dbReference>
<keyword evidence="6 7" id="KW-0418">Kinase</keyword>
<evidence type="ECO:0000256" key="4">
    <source>
        <dbReference type="ARBA" id="ARBA00022679"/>
    </source>
</evidence>